<evidence type="ECO:0000313" key="2">
    <source>
        <dbReference type="EMBL" id="GBP71726.1"/>
    </source>
</evidence>
<feature type="compositionally biased region" description="Basic and acidic residues" evidence="1">
    <location>
        <begin position="101"/>
        <end position="111"/>
    </location>
</feature>
<dbReference type="Proteomes" id="UP000299102">
    <property type="component" value="Unassembled WGS sequence"/>
</dbReference>
<dbReference type="EMBL" id="BGZK01001118">
    <property type="protein sequence ID" value="GBP71726.1"/>
    <property type="molecule type" value="Genomic_DNA"/>
</dbReference>
<dbReference type="AlphaFoldDB" id="A0A4C1Y738"/>
<proteinExistence type="predicted"/>
<comment type="caution">
    <text evidence="2">The sequence shown here is derived from an EMBL/GenBank/DDBJ whole genome shotgun (WGS) entry which is preliminary data.</text>
</comment>
<feature type="region of interest" description="Disordered" evidence="1">
    <location>
        <begin position="91"/>
        <end position="111"/>
    </location>
</feature>
<gene>
    <name evidence="2" type="ORF">EVAR_33139_1</name>
</gene>
<reference evidence="2 3" key="1">
    <citation type="journal article" date="2019" name="Commun. Biol.">
        <title>The bagworm genome reveals a unique fibroin gene that provides high tensile strength.</title>
        <authorList>
            <person name="Kono N."/>
            <person name="Nakamura H."/>
            <person name="Ohtoshi R."/>
            <person name="Tomita M."/>
            <person name="Numata K."/>
            <person name="Arakawa K."/>
        </authorList>
    </citation>
    <scope>NUCLEOTIDE SEQUENCE [LARGE SCALE GENOMIC DNA]</scope>
</reference>
<sequence>MRYLRKIYGVTLKCRNDDVRERCGLKEDVVTRVEIDGRSIVERFRRFIKYPGSLLSQHPVQKQYIFMANRSRFYTAVKRCEQSAVRANSGSCRRLHRKRPHGMEADRHATE</sequence>
<protein>
    <submittedName>
        <fullName evidence="2">Uncharacterized protein</fullName>
    </submittedName>
</protein>
<organism evidence="2 3">
    <name type="scientific">Eumeta variegata</name>
    <name type="common">Bagworm moth</name>
    <name type="synonym">Eumeta japonica</name>
    <dbReference type="NCBI Taxonomy" id="151549"/>
    <lineage>
        <taxon>Eukaryota</taxon>
        <taxon>Metazoa</taxon>
        <taxon>Ecdysozoa</taxon>
        <taxon>Arthropoda</taxon>
        <taxon>Hexapoda</taxon>
        <taxon>Insecta</taxon>
        <taxon>Pterygota</taxon>
        <taxon>Neoptera</taxon>
        <taxon>Endopterygota</taxon>
        <taxon>Lepidoptera</taxon>
        <taxon>Glossata</taxon>
        <taxon>Ditrysia</taxon>
        <taxon>Tineoidea</taxon>
        <taxon>Psychidae</taxon>
        <taxon>Oiketicinae</taxon>
        <taxon>Eumeta</taxon>
    </lineage>
</organism>
<evidence type="ECO:0000256" key="1">
    <source>
        <dbReference type="SAM" id="MobiDB-lite"/>
    </source>
</evidence>
<keyword evidence="3" id="KW-1185">Reference proteome</keyword>
<accession>A0A4C1Y738</accession>
<name>A0A4C1Y738_EUMVA</name>
<evidence type="ECO:0000313" key="3">
    <source>
        <dbReference type="Proteomes" id="UP000299102"/>
    </source>
</evidence>
<dbReference type="OrthoDB" id="425681at2759"/>